<evidence type="ECO:0000256" key="14">
    <source>
        <dbReference type="PROSITE-ProRule" id="PRU10141"/>
    </source>
</evidence>
<dbReference type="SUPFAM" id="SSF56112">
    <property type="entry name" value="Protein kinase-like (PK-like)"/>
    <property type="match status" value="1"/>
</dbReference>
<keyword evidence="4" id="KW-0723">Serine/threonine-protein kinase</keyword>
<proteinExistence type="predicted"/>
<keyword evidence="11" id="KW-0472">Membrane</keyword>
<evidence type="ECO:0000256" key="8">
    <source>
        <dbReference type="ARBA" id="ARBA00022777"/>
    </source>
</evidence>
<dbReference type="AlphaFoldDB" id="A0A0B2SPH6"/>
<feature type="domain" description="Protein kinase" evidence="15">
    <location>
        <begin position="118"/>
        <end position="161"/>
    </location>
</feature>
<dbReference type="InterPro" id="IPR000719">
    <property type="entry name" value="Prot_kinase_dom"/>
</dbReference>
<dbReference type="InterPro" id="IPR011009">
    <property type="entry name" value="Kinase-like_dom_sf"/>
</dbReference>
<reference evidence="16" key="1">
    <citation type="submission" date="2014-07" db="EMBL/GenBank/DDBJ databases">
        <title>Identification of a novel salt tolerance gene in wild soybean by whole-genome sequencing.</title>
        <authorList>
            <person name="Lam H.-M."/>
            <person name="Qi X."/>
            <person name="Li M.-W."/>
            <person name="Liu X."/>
            <person name="Xie M."/>
            <person name="Ni M."/>
            <person name="Xu X."/>
        </authorList>
    </citation>
    <scope>NUCLEOTIDE SEQUENCE [LARGE SCALE GENOMIC DNA]</scope>
    <source>
        <tissue evidence="16">Root</tissue>
    </source>
</reference>
<evidence type="ECO:0000259" key="15">
    <source>
        <dbReference type="PROSITE" id="PS50011"/>
    </source>
</evidence>
<evidence type="ECO:0000256" key="7">
    <source>
        <dbReference type="ARBA" id="ARBA00022741"/>
    </source>
</evidence>
<evidence type="ECO:0000256" key="5">
    <source>
        <dbReference type="ARBA" id="ARBA00022679"/>
    </source>
</evidence>
<evidence type="ECO:0000256" key="13">
    <source>
        <dbReference type="ARBA" id="ARBA00048679"/>
    </source>
</evidence>
<comment type="catalytic activity">
    <reaction evidence="12">
        <text>L-threonyl-[protein] + ATP = O-phospho-L-threonyl-[protein] + ADP + H(+)</text>
        <dbReference type="Rhea" id="RHEA:46608"/>
        <dbReference type="Rhea" id="RHEA-COMP:11060"/>
        <dbReference type="Rhea" id="RHEA-COMP:11605"/>
        <dbReference type="ChEBI" id="CHEBI:15378"/>
        <dbReference type="ChEBI" id="CHEBI:30013"/>
        <dbReference type="ChEBI" id="CHEBI:30616"/>
        <dbReference type="ChEBI" id="CHEBI:61977"/>
        <dbReference type="ChEBI" id="CHEBI:456216"/>
        <dbReference type="EC" id="2.7.11.1"/>
    </reaction>
</comment>
<evidence type="ECO:0000256" key="9">
    <source>
        <dbReference type="ARBA" id="ARBA00022840"/>
    </source>
</evidence>
<keyword evidence="9 14" id="KW-0067">ATP-binding</keyword>
<evidence type="ECO:0000256" key="4">
    <source>
        <dbReference type="ARBA" id="ARBA00022527"/>
    </source>
</evidence>
<organism evidence="16">
    <name type="scientific">Glycine soja</name>
    <name type="common">Wild soybean</name>
    <dbReference type="NCBI Taxonomy" id="3848"/>
    <lineage>
        <taxon>Eukaryota</taxon>
        <taxon>Viridiplantae</taxon>
        <taxon>Streptophyta</taxon>
        <taxon>Embryophyta</taxon>
        <taxon>Tracheophyta</taxon>
        <taxon>Spermatophyta</taxon>
        <taxon>Magnoliopsida</taxon>
        <taxon>eudicotyledons</taxon>
        <taxon>Gunneridae</taxon>
        <taxon>Pentapetalae</taxon>
        <taxon>rosids</taxon>
        <taxon>fabids</taxon>
        <taxon>Fabales</taxon>
        <taxon>Fabaceae</taxon>
        <taxon>Papilionoideae</taxon>
        <taxon>50 kb inversion clade</taxon>
        <taxon>NPAAA clade</taxon>
        <taxon>indigoferoid/millettioid clade</taxon>
        <taxon>Phaseoleae</taxon>
        <taxon>Glycine</taxon>
        <taxon>Glycine subgen. Soja</taxon>
    </lineage>
</organism>
<dbReference type="GO" id="GO:0005886">
    <property type="term" value="C:plasma membrane"/>
    <property type="evidence" value="ECO:0007669"/>
    <property type="project" value="UniProtKB-SubCell"/>
</dbReference>
<comment type="catalytic activity">
    <reaction evidence="13">
        <text>L-seryl-[protein] + ATP = O-phospho-L-seryl-[protein] + ADP + H(+)</text>
        <dbReference type="Rhea" id="RHEA:17989"/>
        <dbReference type="Rhea" id="RHEA-COMP:9863"/>
        <dbReference type="Rhea" id="RHEA-COMP:11604"/>
        <dbReference type="ChEBI" id="CHEBI:15378"/>
        <dbReference type="ChEBI" id="CHEBI:29999"/>
        <dbReference type="ChEBI" id="CHEBI:30616"/>
        <dbReference type="ChEBI" id="CHEBI:83421"/>
        <dbReference type="ChEBI" id="CHEBI:456216"/>
        <dbReference type="EC" id="2.7.11.1"/>
    </reaction>
</comment>
<gene>
    <name evidence="16" type="ORF">glysoja_041594</name>
</gene>
<evidence type="ECO:0000256" key="3">
    <source>
        <dbReference type="ARBA" id="ARBA00022475"/>
    </source>
</evidence>
<keyword evidence="10" id="KW-1133">Transmembrane helix</keyword>
<protein>
    <recommendedName>
        <fullName evidence="2">non-specific serine/threonine protein kinase</fullName>
        <ecNumber evidence="2">2.7.11.1</ecNumber>
    </recommendedName>
</protein>
<dbReference type="GO" id="GO:0106310">
    <property type="term" value="F:protein serine kinase activity"/>
    <property type="evidence" value="ECO:0007669"/>
    <property type="project" value="RHEA"/>
</dbReference>
<sequence length="161" mass="16854">MRPDEEGLLDFKVRGGAVPNGGVCEGFDGGSYTSDGGGCEGFVSGGSTSEGGGYVRSGEGANGHYYVQQPIPSPPLANNYGNGNMSMQHLGASYDSAQFKSVQIIFTYEMVMEMTNAFSNQKLIGEGGFGCVYKGWVPNGKTVVVKQLKAGSGQGERELKA</sequence>
<comment type="subcellular location">
    <subcellularLocation>
        <location evidence="1">Cell membrane</location>
        <topology evidence="1">Single-pass membrane protein</topology>
    </subcellularLocation>
</comment>
<evidence type="ECO:0000256" key="11">
    <source>
        <dbReference type="ARBA" id="ARBA00023136"/>
    </source>
</evidence>
<dbReference type="Gene3D" id="3.30.200.20">
    <property type="entry name" value="Phosphorylase Kinase, domain 1"/>
    <property type="match status" value="1"/>
</dbReference>
<dbReference type="Proteomes" id="UP000053555">
    <property type="component" value="Unassembled WGS sequence"/>
</dbReference>
<keyword evidence="5 16" id="KW-0808">Transferase</keyword>
<dbReference type="InterPro" id="IPR047117">
    <property type="entry name" value="PERK1-13-like"/>
</dbReference>
<dbReference type="InterPro" id="IPR017441">
    <property type="entry name" value="Protein_kinase_ATP_BS"/>
</dbReference>
<evidence type="ECO:0000256" key="10">
    <source>
        <dbReference type="ARBA" id="ARBA00022989"/>
    </source>
</evidence>
<evidence type="ECO:0000256" key="6">
    <source>
        <dbReference type="ARBA" id="ARBA00022692"/>
    </source>
</evidence>
<keyword evidence="8 16" id="KW-0418">Kinase</keyword>
<dbReference type="GO" id="GO:0004674">
    <property type="term" value="F:protein serine/threonine kinase activity"/>
    <property type="evidence" value="ECO:0007669"/>
    <property type="project" value="UniProtKB-KW"/>
</dbReference>
<keyword evidence="16" id="KW-0675">Receptor</keyword>
<dbReference type="PANTHER" id="PTHR47982">
    <property type="entry name" value="PROLINE-RICH RECEPTOR-LIKE PROTEIN KINASE PERK4"/>
    <property type="match status" value="1"/>
</dbReference>
<evidence type="ECO:0000313" key="16">
    <source>
        <dbReference type="EMBL" id="KHN48541.1"/>
    </source>
</evidence>
<evidence type="ECO:0000256" key="1">
    <source>
        <dbReference type="ARBA" id="ARBA00004162"/>
    </source>
</evidence>
<dbReference type="PROSITE" id="PS50011">
    <property type="entry name" value="PROTEIN_KINASE_DOM"/>
    <property type="match status" value="1"/>
</dbReference>
<dbReference type="EMBL" id="KN639444">
    <property type="protein sequence ID" value="KHN48541.1"/>
    <property type="molecule type" value="Genomic_DNA"/>
</dbReference>
<dbReference type="GO" id="GO:0005524">
    <property type="term" value="F:ATP binding"/>
    <property type="evidence" value="ECO:0007669"/>
    <property type="project" value="UniProtKB-UniRule"/>
</dbReference>
<keyword evidence="6" id="KW-0812">Transmembrane</keyword>
<dbReference type="PANTHER" id="PTHR47982:SF44">
    <property type="entry name" value="PROLINE-RICH RECEPTOR-LIKE PROTEIN KINASE PERK13-RELATED"/>
    <property type="match status" value="1"/>
</dbReference>
<name>A0A0B2SPH6_GLYSO</name>
<evidence type="ECO:0000256" key="12">
    <source>
        <dbReference type="ARBA" id="ARBA00047899"/>
    </source>
</evidence>
<dbReference type="PROSITE" id="PS00107">
    <property type="entry name" value="PROTEIN_KINASE_ATP"/>
    <property type="match status" value="1"/>
</dbReference>
<dbReference type="EC" id="2.7.11.1" evidence="2"/>
<accession>A0A0B2SPH6</accession>
<keyword evidence="7 14" id="KW-0547">Nucleotide-binding</keyword>
<feature type="binding site" evidence="14">
    <location>
        <position position="146"/>
    </location>
    <ligand>
        <name>ATP</name>
        <dbReference type="ChEBI" id="CHEBI:30616"/>
    </ligand>
</feature>
<keyword evidence="3" id="KW-1003">Cell membrane</keyword>
<evidence type="ECO:0000256" key="2">
    <source>
        <dbReference type="ARBA" id="ARBA00012513"/>
    </source>
</evidence>